<name>A0A4V6PRD8_9SPHN</name>
<dbReference type="OrthoDB" id="479699at2"/>
<dbReference type="SMART" id="SM00558">
    <property type="entry name" value="JmjC"/>
    <property type="match status" value="1"/>
</dbReference>
<dbReference type="PANTHER" id="PTHR12461">
    <property type="entry name" value="HYPOXIA-INDUCIBLE FACTOR 1 ALPHA INHIBITOR-RELATED"/>
    <property type="match status" value="1"/>
</dbReference>
<dbReference type="InterPro" id="IPR003347">
    <property type="entry name" value="JmjC_dom"/>
</dbReference>
<comment type="caution">
    <text evidence="2">The sequence shown here is derived from an EMBL/GenBank/DDBJ whole genome shotgun (WGS) entry which is preliminary data.</text>
</comment>
<evidence type="ECO:0000313" key="2">
    <source>
        <dbReference type="EMBL" id="TDN86928.1"/>
    </source>
</evidence>
<evidence type="ECO:0000259" key="1">
    <source>
        <dbReference type="PROSITE" id="PS51184"/>
    </source>
</evidence>
<organism evidence="2 3">
    <name type="scientific">Stakelama pacifica</name>
    <dbReference type="NCBI Taxonomy" id="517720"/>
    <lineage>
        <taxon>Bacteria</taxon>
        <taxon>Pseudomonadati</taxon>
        <taxon>Pseudomonadota</taxon>
        <taxon>Alphaproteobacteria</taxon>
        <taxon>Sphingomonadales</taxon>
        <taxon>Sphingomonadaceae</taxon>
        <taxon>Stakelama</taxon>
    </lineage>
</organism>
<dbReference type="Pfam" id="PF13621">
    <property type="entry name" value="Cupin_8"/>
    <property type="match status" value="1"/>
</dbReference>
<dbReference type="PROSITE" id="PS51184">
    <property type="entry name" value="JMJC"/>
    <property type="match status" value="1"/>
</dbReference>
<dbReference type="RefSeq" id="WP_133494085.1">
    <property type="nucleotide sequence ID" value="NZ_BMLU01000001.1"/>
</dbReference>
<dbReference type="PANTHER" id="PTHR12461:SF105">
    <property type="entry name" value="HYPOXIA-INDUCIBLE FACTOR 1-ALPHA INHIBITOR"/>
    <property type="match status" value="1"/>
</dbReference>
<dbReference type="Proteomes" id="UP000295493">
    <property type="component" value="Unassembled WGS sequence"/>
</dbReference>
<keyword evidence="3" id="KW-1185">Reference proteome</keyword>
<protein>
    <submittedName>
        <fullName evidence="2">Cupin-like protein</fullName>
    </submittedName>
</protein>
<accession>A0A4V6PRD8</accession>
<feature type="domain" description="JmjC" evidence="1">
    <location>
        <begin position="116"/>
        <end position="279"/>
    </location>
</feature>
<dbReference type="Gene3D" id="2.60.120.10">
    <property type="entry name" value="Jelly Rolls"/>
    <property type="match status" value="1"/>
</dbReference>
<dbReference type="AlphaFoldDB" id="A0A4V6PRD8"/>
<reference evidence="2 3" key="1">
    <citation type="submission" date="2019-03" db="EMBL/GenBank/DDBJ databases">
        <title>Genomic Encyclopedia of Type Strains, Phase IV (KMG-IV): sequencing the most valuable type-strain genomes for metagenomic binning, comparative biology and taxonomic classification.</title>
        <authorList>
            <person name="Goeker M."/>
        </authorList>
    </citation>
    <scope>NUCLEOTIDE SEQUENCE [LARGE SCALE GENOMIC DNA]</scope>
    <source>
        <strain evidence="2 3">DSM 25059</strain>
    </source>
</reference>
<dbReference type="InterPro" id="IPR014710">
    <property type="entry name" value="RmlC-like_jellyroll"/>
</dbReference>
<evidence type="ECO:0000313" key="3">
    <source>
        <dbReference type="Proteomes" id="UP000295493"/>
    </source>
</evidence>
<gene>
    <name evidence="2" type="ORF">EV664_101506</name>
</gene>
<dbReference type="EMBL" id="SNWD01000001">
    <property type="protein sequence ID" value="TDN86928.1"/>
    <property type="molecule type" value="Genomic_DNA"/>
</dbReference>
<sequence length="344" mass="37472">MVRVTRKTGSIEVVDTAAIPFDTLIAGNRPMILKALVKNWPLTRAGMQGADAAIAYLERFYNGRPVTAYTGEAGAGPRFFYDDSATAMNFTSERVGLPDFLTRIVDSSDDADAPARYIGSTDCDLFFPGLRAENDLAIDAATGEGAAPPLVSLWLGGRTTAAAHFDMSNNIACCIAGRRRFTLFPPDQVANLYPGPLEPTPGGQVISMVDFDAPDLDRYPGFAEAADAGEVAELEPGDAIFFPALWWHQVEALAPFNILMNYWWNDAPAFMDSPMNTLLHGLLSLRDRPEGEKQGWRALFEYYVFGDAARAGAHLPEGARGPLGTLDAMGARRLRGQLLHRLNR</sequence>
<dbReference type="SUPFAM" id="SSF51197">
    <property type="entry name" value="Clavaminate synthase-like"/>
    <property type="match status" value="1"/>
</dbReference>
<dbReference type="InterPro" id="IPR041667">
    <property type="entry name" value="Cupin_8"/>
</dbReference>
<proteinExistence type="predicted"/>